<keyword evidence="1" id="KW-0472">Membrane</keyword>
<evidence type="ECO:0000256" key="1">
    <source>
        <dbReference type="SAM" id="Phobius"/>
    </source>
</evidence>
<dbReference type="Proteomes" id="UP001328107">
    <property type="component" value="Unassembled WGS sequence"/>
</dbReference>
<evidence type="ECO:0008006" key="4">
    <source>
        <dbReference type="Google" id="ProtNLM"/>
    </source>
</evidence>
<dbReference type="AlphaFoldDB" id="A0AAN5CTX7"/>
<sequence length="209" mass="24023">ITISLLFSRYTPDDLCNKKIMLLGQLAGCFSSSLFYSLLQPFPLYPHKVFMFSGPFRSFGSETAAILFVVWCGNLTFLSCAAITTSFNHYIETMEQFKQKNILFEFFRNLSVFRRMVLYGIFHGVIIIIAMASLVFSIDYDASLGGGIFDFLRNNNALINFKSKYGTLEVKHTFFLNSIQCFADSWGNSHVLHIFIRIYCIFLEEKCMD</sequence>
<accession>A0AAN5CTX7</accession>
<name>A0AAN5CTX7_9BILA</name>
<keyword evidence="3" id="KW-1185">Reference proteome</keyword>
<organism evidence="2 3">
    <name type="scientific">Pristionchus mayeri</name>
    <dbReference type="NCBI Taxonomy" id="1317129"/>
    <lineage>
        <taxon>Eukaryota</taxon>
        <taxon>Metazoa</taxon>
        <taxon>Ecdysozoa</taxon>
        <taxon>Nematoda</taxon>
        <taxon>Chromadorea</taxon>
        <taxon>Rhabditida</taxon>
        <taxon>Rhabditina</taxon>
        <taxon>Diplogasteromorpha</taxon>
        <taxon>Diplogasteroidea</taxon>
        <taxon>Neodiplogasteridae</taxon>
        <taxon>Pristionchus</taxon>
    </lineage>
</organism>
<dbReference type="EMBL" id="BTRK01000004">
    <property type="protein sequence ID" value="GMR50796.1"/>
    <property type="molecule type" value="Genomic_DNA"/>
</dbReference>
<feature type="transmembrane region" description="Helical" evidence="1">
    <location>
        <begin position="112"/>
        <end position="136"/>
    </location>
</feature>
<reference evidence="3" key="1">
    <citation type="submission" date="2022-10" db="EMBL/GenBank/DDBJ databases">
        <title>Genome assembly of Pristionchus species.</title>
        <authorList>
            <person name="Yoshida K."/>
            <person name="Sommer R.J."/>
        </authorList>
    </citation>
    <scope>NUCLEOTIDE SEQUENCE [LARGE SCALE GENOMIC DNA]</scope>
    <source>
        <strain evidence="3">RS5460</strain>
    </source>
</reference>
<evidence type="ECO:0000313" key="3">
    <source>
        <dbReference type="Proteomes" id="UP001328107"/>
    </source>
</evidence>
<feature type="non-terminal residue" evidence="2">
    <location>
        <position position="1"/>
    </location>
</feature>
<evidence type="ECO:0000313" key="2">
    <source>
        <dbReference type="EMBL" id="GMR50796.1"/>
    </source>
</evidence>
<comment type="caution">
    <text evidence="2">The sequence shown here is derived from an EMBL/GenBank/DDBJ whole genome shotgun (WGS) entry which is preliminary data.</text>
</comment>
<feature type="transmembrane region" description="Helical" evidence="1">
    <location>
        <begin position="64"/>
        <end position="91"/>
    </location>
</feature>
<keyword evidence="1" id="KW-1133">Transmembrane helix</keyword>
<protein>
    <recommendedName>
        <fullName evidence="4">G protein-coupled receptor</fullName>
    </recommendedName>
</protein>
<feature type="transmembrane region" description="Helical" evidence="1">
    <location>
        <begin position="20"/>
        <end position="44"/>
    </location>
</feature>
<keyword evidence="1" id="KW-0812">Transmembrane</keyword>
<proteinExistence type="predicted"/>
<gene>
    <name evidence="2" type="ORF">PMAYCL1PPCAC_20991</name>
</gene>